<organism evidence="1 2">
    <name type="scientific">Tagetes erecta</name>
    <name type="common">African marigold</name>
    <dbReference type="NCBI Taxonomy" id="13708"/>
    <lineage>
        <taxon>Eukaryota</taxon>
        <taxon>Viridiplantae</taxon>
        <taxon>Streptophyta</taxon>
        <taxon>Embryophyta</taxon>
        <taxon>Tracheophyta</taxon>
        <taxon>Spermatophyta</taxon>
        <taxon>Magnoliopsida</taxon>
        <taxon>eudicotyledons</taxon>
        <taxon>Gunneridae</taxon>
        <taxon>Pentapetalae</taxon>
        <taxon>asterids</taxon>
        <taxon>campanulids</taxon>
        <taxon>Asterales</taxon>
        <taxon>Asteraceae</taxon>
        <taxon>Asteroideae</taxon>
        <taxon>Heliantheae alliance</taxon>
        <taxon>Tageteae</taxon>
        <taxon>Tagetes</taxon>
    </lineage>
</organism>
<accession>A0AAD8NFV8</accession>
<protein>
    <submittedName>
        <fullName evidence="1">Uncharacterized protein</fullName>
    </submittedName>
</protein>
<proteinExistence type="predicted"/>
<gene>
    <name evidence="1" type="ORF">QVD17_41877</name>
</gene>
<dbReference type="AlphaFoldDB" id="A0AAD8NFV8"/>
<evidence type="ECO:0000313" key="1">
    <source>
        <dbReference type="EMBL" id="KAK1406501.1"/>
    </source>
</evidence>
<dbReference type="Proteomes" id="UP001229421">
    <property type="component" value="Unassembled WGS sequence"/>
</dbReference>
<name>A0AAD8NFV8_TARER</name>
<evidence type="ECO:0000313" key="2">
    <source>
        <dbReference type="Proteomes" id="UP001229421"/>
    </source>
</evidence>
<sequence length="129" mass="13932">MRSELEAGVLDGRGGCNKPAKPHPVIVRFGNEKPLGEHNVPAGTSVRSLSLTPSVTTQRNRIMILYALATTSPQEFAPHGFKTRHGREGFHLLIRHALLSFPTDVGCQSGGHQMHVWWKDGGMGKGGVG</sequence>
<reference evidence="1" key="1">
    <citation type="journal article" date="2023" name="bioRxiv">
        <title>Improved chromosome-level genome assembly for marigold (Tagetes erecta).</title>
        <authorList>
            <person name="Jiang F."/>
            <person name="Yuan L."/>
            <person name="Wang S."/>
            <person name="Wang H."/>
            <person name="Xu D."/>
            <person name="Wang A."/>
            <person name="Fan W."/>
        </authorList>
    </citation>
    <scope>NUCLEOTIDE SEQUENCE</scope>
    <source>
        <strain evidence="1">WSJ</strain>
        <tissue evidence="1">Leaf</tissue>
    </source>
</reference>
<dbReference type="EMBL" id="JAUHHV010000012">
    <property type="protein sequence ID" value="KAK1406501.1"/>
    <property type="molecule type" value="Genomic_DNA"/>
</dbReference>
<comment type="caution">
    <text evidence="1">The sequence shown here is derived from an EMBL/GenBank/DDBJ whole genome shotgun (WGS) entry which is preliminary data.</text>
</comment>
<keyword evidence="2" id="KW-1185">Reference proteome</keyword>